<organism evidence="3 4">
    <name type="scientific">Moniliophthora roreri</name>
    <name type="common">Frosty pod rot fungus</name>
    <name type="synonym">Monilia roreri</name>
    <dbReference type="NCBI Taxonomy" id="221103"/>
    <lineage>
        <taxon>Eukaryota</taxon>
        <taxon>Fungi</taxon>
        <taxon>Dikarya</taxon>
        <taxon>Basidiomycota</taxon>
        <taxon>Agaricomycotina</taxon>
        <taxon>Agaricomycetes</taxon>
        <taxon>Agaricomycetidae</taxon>
        <taxon>Agaricales</taxon>
        <taxon>Marasmiineae</taxon>
        <taxon>Marasmiaceae</taxon>
        <taxon>Moniliophthora</taxon>
    </lineage>
</organism>
<feature type="region of interest" description="Disordered" evidence="1">
    <location>
        <begin position="360"/>
        <end position="399"/>
    </location>
</feature>
<dbReference type="Gene3D" id="3.40.50.1820">
    <property type="entry name" value="alpha/beta hydrolase"/>
    <property type="match status" value="1"/>
</dbReference>
<dbReference type="EMBL" id="LATX01002433">
    <property type="protein sequence ID" value="KTB29421.1"/>
    <property type="molecule type" value="Genomic_DNA"/>
</dbReference>
<evidence type="ECO:0000313" key="4">
    <source>
        <dbReference type="Proteomes" id="UP000054988"/>
    </source>
</evidence>
<dbReference type="eggNOG" id="ENOG502QQEZ">
    <property type="taxonomic scope" value="Eukaryota"/>
</dbReference>
<sequence length="399" mass="43584">MPNPDNGHQPEEHALQDLLLVVFIHGFKGDDNTFGQFPIRLQHILQETVSDCTVEAVIFPAYETRGELNEAVIRFADWLTTITVQKEVTHGGAGKANVVLCGHSMGGLLAADTILEFVKSRPDPHAPLWPKIIACIAFDTPYFGLHPYVFKNSATKAAQYAETAKTIGSAMLGSFAGFGAGKATSSESNKAPAGLLTGPAQTQSAWNKWAPAAYAVGGALFAGAAAGSAYYKRAELGVGYSWATDHLKYVGNLWNEDSLKRRVESLIEVDEKEGVLFRTFYTFLPAVPLVHNLDRTFIIIPKGDPKIRFRFLRAENNTAPDEVQAHTGMFAANSNDGYYNLGLETARLIRDALIARRGTTSIPDSQKSLPPDPTSPFVQENKEMTEEVVHNKQEKESSS</sequence>
<dbReference type="Proteomes" id="UP000054988">
    <property type="component" value="Unassembled WGS sequence"/>
</dbReference>
<dbReference type="PANTHER" id="PTHR47842:SF1">
    <property type="entry name" value="DUF676 DOMAIN-CONTAINING PROTEIN"/>
    <property type="match status" value="1"/>
</dbReference>
<gene>
    <name evidence="3" type="ORF">WG66_18021</name>
</gene>
<feature type="domain" description="AB hydrolase-1" evidence="2">
    <location>
        <begin position="21"/>
        <end position="214"/>
    </location>
</feature>
<comment type="caution">
    <text evidence="3">The sequence shown here is derived from an EMBL/GenBank/DDBJ whole genome shotgun (WGS) entry which is preliminary data.</text>
</comment>
<dbReference type="InterPro" id="IPR029058">
    <property type="entry name" value="AB_hydrolase_fold"/>
</dbReference>
<protein>
    <recommendedName>
        <fullName evidence="2">AB hydrolase-1 domain-containing protein</fullName>
    </recommendedName>
</protein>
<feature type="compositionally biased region" description="Basic and acidic residues" evidence="1">
    <location>
        <begin position="380"/>
        <end position="399"/>
    </location>
</feature>
<dbReference type="PANTHER" id="PTHR47842">
    <property type="entry name" value="EXPRESSED PROTEIN"/>
    <property type="match status" value="1"/>
</dbReference>
<dbReference type="AlphaFoldDB" id="A0A0W0EZB8"/>
<reference evidence="3 4" key="1">
    <citation type="submission" date="2015-12" db="EMBL/GenBank/DDBJ databases">
        <title>Draft genome sequence of Moniliophthora roreri, the causal agent of frosty pod rot of cacao.</title>
        <authorList>
            <person name="Aime M.C."/>
            <person name="Diaz-Valderrama J.R."/>
            <person name="Kijpornyongpan T."/>
            <person name="Phillips-Mora W."/>
        </authorList>
    </citation>
    <scope>NUCLEOTIDE SEQUENCE [LARGE SCALE GENOMIC DNA]</scope>
    <source>
        <strain evidence="3 4">MCA 2952</strain>
    </source>
</reference>
<evidence type="ECO:0000313" key="3">
    <source>
        <dbReference type="EMBL" id="KTB29421.1"/>
    </source>
</evidence>
<proteinExistence type="predicted"/>
<dbReference type="InterPro" id="IPR000073">
    <property type="entry name" value="AB_hydrolase_1"/>
</dbReference>
<accession>A0A0W0EZB8</accession>
<name>A0A0W0EZB8_MONRR</name>
<evidence type="ECO:0000259" key="2">
    <source>
        <dbReference type="Pfam" id="PF12697"/>
    </source>
</evidence>
<dbReference type="Pfam" id="PF12697">
    <property type="entry name" value="Abhydrolase_6"/>
    <property type="match status" value="1"/>
</dbReference>
<dbReference type="SUPFAM" id="SSF53474">
    <property type="entry name" value="alpha/beta-Hydrolases"/>
    <property type="match status" value="1"/>
</dbReference>
<evidence type="ECO:0000256" key="1">
    <source>
        <dbReference type="SAM" id="MobiDB-lite"/>
    </source>
</evidence>